<dbReference type="InterPro" id="IPR036259">
    <property type="entry name" value="MFS_trans_sf"/>
</dbReference>
<evidence type="ECO:0000256" key="3">
    <source>
        <dbReference type="ARBA" id="ARBA00022692"/>
    </source>
</evidence>
<dbReference type="Gene3D" id="1.20.1250.20">
    <property type="entry name" value="MFS general substrate transporter like domains"/>
    <property type="match status" value="2"/>
</dbReference>
<dbReference type="InterPro" id="IPR020846">
    <property type="entry name" value="MFS_dom"/>
</dbReference>
<dbReference type="SUPFAM" id="SSF103473">
    <property type="entry name" value="MFS general substrate transporter"/>
    <property type="match status" value="1"/>
</dbReference>
<feature type="transmembrane region" description="Helical" evidence="6">
    <location>
        <begin position="271"/>
        <end position="289"/>
    </location>
</feature>
<feature type="domain" description="Major facilitator superfamily (MFS) profile" evidence="7">
    <location>
        <begin position="4"/>
        <end position="393"/>
    </location>
</feature>
<feature type="transmembrane region" description="Helical" evidence="6">
    <location>
        <begin position="129"/>
        <end position="155"/>
    </location>
</feature>
<evidence type="ECO:0000313" key="9">
    <source>
        <dbReference type="Proteomes" id="UP001208938"/>
    </source>
</evidence>
<evidence type="ECO:0000259" key="7">
    <source>
        <dbReference type="PROSITE" id="PS50850"/>
    </source>
</evidence>
<feature type="transmembrane region" description="Helical" evidence="6">
    <location>
        <begin position="295"/>
        <end position="315"/>
    </location>
</feature>
<feature type="transmembrane region" description="Helical" evidence="6">
    <location>
        <begin position="366"/>
        <end position="388"/>
    </location>
</feature>
<dbReference type="Pfam" id="PF07690">
    <property type="entry name" value="MFS_1"/>
    <property type="match status" value="1"/>
</dbReference>
<dbReference type="InterPro" id="IPR050189">
    <property type="entry name" value="MFS_Efflux_Transporters"/>
</dbReference>
<comment type="subcellular location">
    <subcellularLocation>
        <location evidence="1">Cell membrane</location>
        <topology evidence="1">Multi-pass membrane protein</topology>
    </subcellularLocation>
</comment>
<dbReference type="PROSITE" id="PS50850">
    <property type="entry name" value="MFS"/>
    <property type="match status" value="1"/>
</dbReference>
<protein>
    <submittedName>
        <fullName evidence="8">MFS transporter</fullName>
    </submittedName>
</protein>
<name>A0ABT3GVC1_9RHOB</name>
<feature type="transmembrane region" description="Helical" evidence="6">
    <location>
        <begin position="199"/>
        <end position="218"/>
    </location>
</feature>
<evidence type="ECO:0000256" key="4">
    <source>
        <dbReference type="ARBA" id="ARBA00022989"/>
    </source>
</evidence>
<feature type="transmembrane region" description="Helical" evidence="6">
    <location>
        <begin position="69"/>
        <end position="87"/>
    </location>
</feature>
<proteinExistence type="predicted"/>
<dbReference type="InterPro" id="IPR011701">
    <property type="entry name" value="MFS"/>
</dbReference>
<dbReference type="PANTHER" id="PTHR43124:SF3">
    <property type="entry name" value="CHLORAMPHENICOL EFFLUX PUMP RV0191"/>
    <property type="match status" value="1"/>
</dbReference>
<dbReference type="PANTHER" id="PTHR43124">
    <property type="entry name" value="PURINE EFFLUX PUMP PBUE"/>
    <property type="match status" value="1"/>
</dbReference>
<dbReference type="Proteomes" id="UP001208938">
    <property type="component" value="Unassembled WGS sequence"/>
</dbReference>
<evidence type="ECO:0000256" key="1">
    <source>
        <dbReference type="ARBA" id="ARBA00004651"/>
    </source>
</evidence>
<gene>
    <name evidence="8" type="ORF">OKW52_04210</name>
</gene>
<feature type="transmembrane region" description="Helical" evidence="6">
    <location>
        <begin position="161"/>
        <end position="179"/>
    </location>
</feature>
<keyword evidence="9" id="KW-1185">Reference proteome</keyword>
<feature type="transmembrane region" description="Helical" evidence="6">
    <location>
        <begin position="327"/>
        <end position="346"/>
    </location>
</feature>
<dbReference type="EMBL" id="JAPDFL010000001">
    <property type="protein sequence ID" value="MCW1931489.1"/>
    <property type="molecule type" value="Genomic_DNA"/>
</dbReference>
<keyword evidence="3 6" id="KW-0812">Transmembrane</keyword>
<dbReference type="RefSeq" id="WP_264504598.1">
    <property type="nucleotide sequence ID" value="NZ_JAPDFL010000001.1"/>
</dbReference>
<evidence type="ECO:0000256" key="6">
    <source>
        <dbReference type="SAM" id="Phobius"/>
    </source>
</evidence>
<feature type="transmembrane region" description="Helical" evidence="6">
    <location>
        <begin position="40"/>
        <end position="62"/>
    </location>
</feature>
<feature type="transmembrane region" description="Helical" evidence="6">
    <location>
        <begin position="93"/>
        <end position="117"/>
    </location>
</feature>
<evidence type="ECO:0000256" key="2">
    <source>
        <dbReference type="ARBA" id="ARBA00022475"/>
    </source>
</evidence>
<sequence length="396" mass="41022">MKTGLFFLVIAYVLSQFYRAFLAVLSPVLGSEIGAGPEDLALSSGLWFLAFALMQIPVGAALDRIGPRWTVSVLLALGGGTGALVFSQATGPWGIHLAMVLIGVGCSPVLMASYYIFGRSFRPALFGTLAAAIIGLGSLGNLAGAAPLAAVVAAFGWRETLIALAGVTLVVALALVIFVRDPERLVHAPGDGGSVLDVLRLPGLWLILPLAMTNYAAAAGIRGLWAGPYLASVHGADAALIGTVTLVMGLAMILGNFAYGPADRLFGSHKRVVLVGNIGLSLALAALWLTPGSGIWAAAALLAAVGFLGASFPVVMAHGRSFLPPHLLGRGVTLLNMFSISGVALMQFASRPVFEAASDGRDPAHAYGLLFLFFLLPNLVGIGFYLFARDRGEAGR</sequence>
<feature type="transmembrane region" description="Helical" evidence="6">
    <location>
        <begin position="238"/>
        <end position="259"/>
    </location>
</feature>
<reference evidence="8 9" key="1">
    <citation type="submission" date="2022-10" db="EMBL/GenBank/DDBJ databases">
        <title>Pararhodobacter sp. nov., isolated from marine algae.</title>
        <authorList>
            <person name="Choi B.J."/>
            <person name="Kim J.M."/>
            <person name="Lee J.K."/>
            <person name="Choi D.G."/>
            <person name="Jeon C.O."/>
        </authorList>
    </citation>
    <scope>NUCLEOTIDE SEQUENCE [LARGE SCALE GENOMIC DNA]</scope>
    <source>
        <strain evidence="8 9">ZQ420</strain>
    </source>
</reference>
<accession>A0ABT3GVC1</accession>
<evidence type="ECO:0000313" key="8">
    <source>
        <dbReference type="EMBL" id="MCW1931489.1"/>
    </source>
</evidence>
<comment type="caution">
    <text evidence="8">The sequence shown here is derived from an EMBL/GenBank/DDBJ whole genome shotgun (WGS) entry which is preliminary data.</text>
</comment>
<keyword evidence="5 6" id="KW-0472">Membrane</keyword>
<organism evidence="8 9">
    <name type="scientific">Pararhodobacter zhoushanensis</name>
    <dbReference type="NCBI Taxonomy" id="2479545"/>
    <lineage>
        <taxon>Bacteria</taxon>
        <taxon>Pseudomonadati</taxon>
        <taxon>Pseudomonadota</taxon>
        <taxon>Alphaproteobacteria</taxon>
        <taxon>Rhodobacterales</taxon>
        <taxon>Paracoccaceae</taxon>
        <taxon>Pararhodobacter</taxon>
    </lineage>
</organism>
<keyword evidence="4 6" id="KW-1133">Transmembrane helix</keyword>
<evidence type="ECO:0000256" key="5">
    <source>
        <dbReference type="ARBA" id="ARBA00023136"/>
    </source>
</evidence>
<keyword evidence="2" id="KW-1003">Cell membrane</keyword>